<dbReference type="InterPro" id="IPR029787">
    <property type="entry name" value="Nucleotide_cyclase"/>
</dbReference>
<evidence type="ECO:0000256" key="6">
    <source>
        <dbReference type="ARBA" id="ARBA00023239"/>
    </source>
</evidence>
<evidence type="ECO:0000256" key="4">
    <source>
        <dbReference type="ARBA" id="ARBA00022989"/>
    </source>
</evidence>
<feature type="region of interest" description="Disordered" evidence="7">
    <location>
        <begin position="547"/>
        <end position="587"/>
    </location>
</feature>
<feature type="region of interest" description="Disordered" evidence="7">
    <location>
        <begin position="732"/>
        <end position="811"/>
    </location>
</feature>
<reference evidence="9" key="1">
    <citation type="submission" date="2017-08" db="EMBL/GenBank/DDBJ databases">
        <authorList>
            <person name="Polle J.E."/>
            <person name="Barry K."/>
            <person name="Cushman J."/>
            <person name="Schmutz J."/>
            <person name="Tran D."/>
            <person name="Hathwaick L.T."/>
            <person name="Yim W.C."/>
            <person name="Jenkins J."/>
            <person name="Mckie-Krisberg Z.M."/>
            <person name="Prochnik S."/>
            <person name="Lindquist E."/>
            <person name="Dockter R.B."/>
            <person name="Adam C."/>
            <person name="Molina H."/>
            <person name="Bunkerborg J."/>
            <person name="Jin E."/>
            <person name="Buchheim M."/>
            <person name="Magnuson J."/>
        </authorList>
    </citation>
    <scope>NUCLEOTIDE SEQUENCE</scope>
    <source>
        <strain evidence="9">CCAP 19/18</strain>
    </source>
</reference>
<accession>A0ABZ3KCG8</accession>
<gene>
    <name evidence="9" type="ORF">DUNSADRAFT_1865</name>
</gene>
<feature type="compositionally biased region" description="Polar residues" evidence="7">
    <location>
        <begin position="917"/>
        <end position="932"/>
    </location>
</feature>
<sequence length="1561" mass="168820">MFACFGRSSKKGKDALKSDTTDVPRKSEKGQGVACPPWPSGQLVHLQHWEDAACSGLQAAVVRVAVGGPLVACAKAPGESTLTPARYARLLSEFADTDDLFRAALESFHNLQKKGASAHLRAMTLEMATPPSWKAAIRFSNGGTSDRIRMHYTSVRTSGSAVAPALHIEHLPASQTVASMQPVVPDSDLVPRVPNFNFSASERGTVLSGKELMTPTRWRRAQIMQAEVPVLLTLFSQDGCVLEQNYNSIMYFGSIAGQYMWKETLGSRGSDHGRPGTLEQLFEHAPEAFEEVIEHLMYPENGPWKGTVQVKVQGLDRVSRANSAHPASARCSLPSVRTTPLNMARSSTGTGKEGLHLQLPSEDACAATEQGRGFAAEDTARNESWDTASSRPGSHGAVSVASGSYKTLAPPCSSAQAPCVPPSRSLNPRLSKSCSYMRQAETVALQHPDSQVSSHTSCTLPMAPMSLGNMGRNCSQDSREAETIRPASTGALGPPPMPLEQRLHRNSSMGPASGTRSNQNSRLASQLAAKMMHHSFHERVHLSYQAPAEQPLVPRRPSEALSSTASHLPSTTSGLRHSPLGTAETETPDYFSMSHVHQSVARLERQATGVSSLAGGSYNSSQHGRQHCSSRHLSISQEQPCVVRSESQATVTPWTLGGVSNSSSQGDRRHSDARPPAAADLLGWSAQTSQGQHAKGAVNKCVPEQLLQQQQQQQQQQASCHLLELPKRRHSESFPMRPHSELQLQQQQQQQHRLSQQVRVISGPGSVDRHPRVRFSGPGTTLEPEDGGESKQRISRPRSTSCLGGPPAGSPIFQEVAGQGGMGPATGGPFFQEVVGLHEMKSEQLVQQHAHVPGSQSTPISLEVADQHEIKSEQAAQQHAHVPGSPGSPIFQRVGSLHEISSAQLAQHTHVHGGSQGAPTSLQTPQRQSPCNESAKGQAMQPEQQQQQQQHEQEGERAQSRDLEGSMEEGHSTISGKQEQSLNGSSFSRARSRRRSHSNLLNQLDIDPPAQEKSVMYQEVEIKLVTDPETDRPAFLLLQRDVSEQVELENLLSELTEDQLAMLSQIFPRHVIHALSTDGAVTLDNIADLTCSHADVTILFLDIVSFTSTCGKGSVSPESVITFLNILFSRFDKLVQKYQVQKIDTIGDAYLVASGILAPDEDGFWAVDEFHDAALGAGRMMSLAVDMMRAALEVRMPDDQPVKLRIGLHTGPCVSGLVGLDVPKWSVFGDTVNTAARLEQTALPTTIQISNATKSLLPSLDLKLVHNGAVAMKGKGTMETWLWHSPPEWVRAWEGDEVPPLPSGIVELHRLCSPDPGSELGPTEGEDEEEYFQDFQEDVPRAQKETQDSFNFSNAGILLPSQGAPNSPKPIVIAPANGIADASIIHGEMEAVVVEEGVMLGTVSHEECQIGKNSSDVLTTSHAEHKAECLINRSQPLTHIGGLLVHGHTSAPMSSISVPTSNNGDSDIVRGILQQQDVVSEQRRCSKEEQRRPGFAVVGNLRNRDEMQEGGGKDEGAEHAEELSGDRLVTLPYWVRDSQPTLSPISSVSSGMVRAASLYTA</sequence>
<feature type="compositionally biased region" description="Polar residues" evidence="7">
    <location>
        <begin position="506"/>
        <end position="524"/>
    </location>
</feature>
<dbReference type="SUPFAM" id="SSF55073">
    <property type="entry name" value="Nucleotide cyclase"/>
    <property type="match status" value="1"/>
</dbReference>
<comment type="subcellular location">
    <subcellularLocation>
        <location evidence="1">Membrane</location>
    </subcellularLocation>
</comment>
<feature type="compositionally biased region" description="Polar residues" evidence="7">
    <location>
        <begin position="560"/>
        <end position="575"/>
    </location>
</feature>
<proteinExistence type="predicted"/>
<feature type="region of interest" description="Disordered" evidence="7">
    <location>
        <begin position="369"/>
        <end position="399"/>
    </location>
</feature>
<keyword evidence="2" id="KW-0812">Transmembrane</keyword>
<feature type="compositionally biased region" description="Low complexity" evidence="7">
    <location>
        <begin position="742"/>
        <end position="757"/>
    </location>
</feature>
<evidence type="ECO:0000256" key="1">
    <source>
        <dbReference type="ARBA" id="ARBA00004370"/>
    </source>
</evidence>
<evidence type="ECO:0000256" key="7">
    <source>
        <dbReference type="SAM" id="MobiDB-lite"/>
    </source>
</evidence>
<feature type="compositionally biased region" description="Polar residues" evidence="7">
    <location>
        <begin position="653"/>
        <end position="665"/>
    </location>
</feature>
<feature type="region of interest" description="Disordered" evidence="7">
    <location>
        <begin position="1"/>
        <end position="35"/>
    </location>
</feature>
<dbReference type="SMART" id="SM00044">
    <property type="entry name" value="CYCc"/>
    <property type="match status" value="1"/>
</dbReference>
<keyword evidence="4" id="KW-1133">Transmembrane helix</keyword>
<feature type="region of interest" description="Disordered" evidence="7">
    <location>
        <begin position="653"/>
        <end position="676"/>
    </location>
</feature>
<feature type="region of interest" description="Disordered" evidence="7">
    <location>
        <begin position="906"/>
        <end position="1001"/>
    </location>
</feature>
<keyword evidence="3" id="KW-0547">Nucleotide-binding</keyword>
<dbReference type="Pfam" id="PF00211">
    <property type="entry name" value="Guanylate_cyc"/>
    <property type="match status" value="1"/>
</dbReference>
<keyword evidence="10" id="KW-1185">Reference proteome</keyword>
<feature type="region of interest" description="Disordered" evidence="7">
    <location>
        <begin position="1501"/>
        <end position="1523"/>
    </location>
</feature>
<protein>
    <recommendedName>
        <fullName evidence="8">Guanylate cyclase domain-containing protein</fullName>
    </recommendedName>
</protein>
<dbReference type="Proteomes" id="UP000815325">
    <property type="component" value="Unassembled WGS sequence"/>
</dbReference>
<feature type="compositionally biased region" description="Basic and acidic residues" evidence="7">
    <location>
        <begin position="11"/>
        <end position="29"/>
    </location>
</feature>
<dbReference type="PANTHER" id="PTHR11920">
    <property type="entry name" value="GUANYLYL CYCLASE"/>
    <property type="match status" value="1"/>
</dbReference>
<feature type="compositionally biased region" description="Polar residues" evidence="7">
    <location>
        <begin position="972"/>
        <end position="984"/>
    </location>
</feature>
<feature type="compositionally biased region" description="Basic and acidic residues" evidence="7">
    <location>
        <begin position="951"/>
        <end position="971"/>
    </location>
</feature>
<feature type="compositionally biased region" description="Low complexity" evidence="7">
    <location>
        <begin position="938"/>
        <end position="950"/>
    </location>
</feature>
<dbReference type="Gene3D" id="3.30.70.1230">
    <property type="entry name" value="Nucleotide cyclase"/>
    <property type="match status" value="1"/>
</dbReference>
<organism evidence="9 10">
    <name type="scientific">Dunaliella salina</name>
    <name type="common">Green alga</name>
    <name type="synonym">Protococcus salinus</name>
    <dbReference type="NCBI Taxonomy" id="3046"/>
    <lineage>
        <taxon>Eukaryota</taxon>
        <taxon>Viridiplantae</taxon>
        <taxon>Chlorophyta</taxon>
        <taxon>core chlorophytes</taxon>
        <taxon>Chlorophyceae</taxon>
        <taxon>CS clade</taxon>
        <taxon>Chlamydomonadales</taxon>
        <taxon>Dunaliellaceae</taxon>
        <taxon>Dunaliella</taxon>
    </lineage>
</organism>
<feature type="region of interest" description="Disordered" evidence="7">
    <location>
        <begin position="469"/>
        <end position="527"/>
    </location>
</feature>
<keyword evidence="5" id="KW-0472">Membrane</keyword>
<dbReference type="PROSITE" id="PS50125">
    <property type="entry name" value="GUANYLATE_CYCLASE_2"/>
    <property type="match status" value="1"/>
</dbReference>
<evidence type="ECO:0000259" key="8">
    <source>
        <dbReference type="PROSITE" id="PS50125"/>
    </source>
</evidence>
<dbReference type="InterPro" id="IPR001054">
    <property type="entry name" value="A/G_cyclase"/>
</dbReference>
<keyword evidence="6" id="KW-0456">Lyase</keyword>
<feature type="region of interest" description="Disordered" evidence="7">
    <location>
        <begin position="612"/>
        <end position="632"/>
    </location>
</feature>
<dbReference type="InterPro" id="IPR050401">
    <property type="entry name" value="Cyclic_nucleotide_synthase"/>
</dbReference>
<name>A0ABZ3KCG8_DUNSA</name>
<evidence type="ECO:0000313" key="9">
    <source>
        <dbReference type="EMBL" id="KAF5826866.1"/>
    </source>
</evidence>
<feature type="compositionally biased region" description="Basic and acidic residues" evidence="7">
    <location>
        <begin position="1502"/>
        <end position="1523"/>
    </location>
</feature>
<feature type="region of interest" description="Disordered" evidence="7">
    <location>
        <begin position="871"/>
        <end position="892"/>
    </location>
</feature>
<evidence type="ECO:0000256" key="2">
    <source>
        <dbReference type="ARBA" id="ARBA00022692"/>
    </source>
</evidence>
<comment type="caution">
    <text evidence="9">The sequence shown here is derived from an EMBL/GenBank/DDBJ whole genome shotgun (WGS) entry which is preliminary data.</text>
</comment>
<evidence type="ECO:0000256" key="5">
    <source>
        <dbReference type="ARBA" id="ARBA00023136"/>
    </source>
</evidence>
<dbReference type="PANTHER" id="PTHR11920:SF335">
    <property type="entry name" value="GUANYLATE CYCLASE"/>
    <property type="match status" value="1"/>
</dbReference>
<feature type="domain" description="Guanylate cyclase" evidence="8">
    <location>
        <begin position="1097"/>
        <end position="1239"/>
    </location>
</feature>
<dbReference type="CDD" id="cd07302">
    <property type="entry name" value="CHD"/>
    <property type="match status" value="1"/>
</dbReference>
<evidence type="ECO:0000313" key="10">
    <source>
        <dbReference type="Proteomes" id="UP000815325"/>
    </source>
</evidence>
<evidence type="ECO:0000256" key="3">
    <source>
        <dbReference type="ARBA" id="ARBA00022741"/>
    </source>
</evidence>
<dbReference type="EMBL" id="MU070675">
    <property type="protein sequence ID" value="KAF5826866.1"/>
    <property type="molecule type" value="Genomic_DNA"/>
</dbReference>